<feature type="transmembrane region" description="Helical" evidence="6">
    <location>
        <begin position="307"/>
        <end position="331"/>
    </location>
</feature>
<keyword evidence="3 6" id="KW-0812">Transmembrane</keyword>
<feature type="transmembrane region" description="Helical" evidence="6">
    <location>
        <begin position="375"/>
        <end position="392"/>
    </location>
</feature>
<dbReference type="InterPro" id="IPR032694">
    <property type="entry name" value="CopC/D"/>
</dbReference>
<dbReference type="Pfam" id="PF05425">
    <property type="entry name" value="CopD"/>
    <property type="match status" value="1"/>
</dbReference>
<name>A0ABQ6K6H3_9MICO</name>
<protein>
    <recommendedName>
        <fullName evidence="7">Copper resistance protein D domain-containing protein</fullName>
    </recommendedName>
</protein>
<keyword evidence="9" id="KW-1185">Reference proteome</keyword>
<keyword evidence="4 6" id="KW-1133">Transmembrane helix</keyword>
<feature type="transmembrane region" description="Helical" evidence="6">
    <location>
        <begin position="85"/>
        <end position="105"/>
    </location>
</feature>
<evidence type="ECO:0000313" key="9">
    <source>
        <dbReference type="Proteomes" id="UP001157034"/>
    </source>
</evidence>
<reference evidence="9" key="1">
    <citation type="journal article" date="2019" name="Int. J. Syst. Evol. Microbiol.">
        <title>The Global Catalogue of Microorganisms (GCM) 10K type strain sequencing project: providing services to taxonomists for standard genome sequencing and annotation.</title>
        <authorList>
            <consortium name="The Broad Institute Genomics Platform"/>
            <consortium name="The Broad Institute Genome Sequencing Center for Infectious Disease"/>
            <person name="Wu L."/>
            <person name="Ma J."/>
        </authorList>
    </citation>
    <scope>NUCLEOTIDE SEQUENCE [LARGE SCALE GENOMIC DNA]</scope>
    <source>
        <strain evidence="9">NBRC 108894</strain>
    </source>
</reference>
<evidence type="ECO:0000256" key="2">
    <source>
        <dbReference type="ARBA" id="ARBA00022475"/>
    </source>
</evidence>
<dbReference type="EMBL" id="BSVB01000001">
    <property type="protein sequence ID" value="GMA95210.1"/>
    <property type="molecule type" value="Genomic_DNA"/>
</dbReference>
<feature type="transmembrane region" description="Helical" evidence="6">
    <location>
        <begin position="239"/>
        <end position="258"/>
    </location>
</feature>
<keyword evidence="5 6" id="KW-0472">Membrane</keyword>
<dbReference type="PANTHER" id="PTHR34820">
    <property type="entry name" value="INNER MEMBRANE PROTEIN YEBZ"/>
    <property type="match status" value="1"/>
</dbReference>
<gene>
    <name evidence="8" type="ORF">GCM10025881_20340</name>
</gene>
<keyword evidence="2" id="KW-1003">Cell membrane</keyword>
<evidence type="ECO:0000256" key="5">
    <source>
        <dbReference type="ARBA" id="ARBA00023136"/>
    </source>
</evidence>
<feature type="transmembrane region" description="Helical" evidence="6">
    <location>
        <begin position="135"/>
        <end position="153"/>
    </location>
</feature>
<feature type="domain" description="Copper resistance protein D" evidence="7">
    <location>
        <begin position="233"/>
        <end position="329"/>
    </location>
</feature>
<evidence type="ECO:0000256" key="6">
    <source>
        <dbReference type="SAM" id="Phobius"/>
    </source>
</evidence>
<sequence length="419" mass="43472">MLRVARIVSPAVLILVAFGALLVALAIGHGADAPIALDPGVAVRFGVPFAQVVLDLGIATAIGGLAIAVFAFASSDERYGRALDVAAAGAAVWTIAAAVSSVLSYSSQTGKAPDLGQRFGVGLGDYLTQNIPGRAWLTTVLVGAVVTVLCFAVRSQTALVFVAAFAVLGLIPLEEQGHAGDSSTHEAAITAIWLHVIFASLWIGGLLVLATIGWRERRTAATGRVDADRLVPVLERYSTIALVCFIVVAISGTVSAQLRVGTWEALLTPYGVLVLLKVAALGALGLFGVFQRRVLIDRLRRTAQRRFFWIMATAELAFMGIASGVAAGLAVSAPPVVAVAQSQNDDASPAAILTGTPLPPPITALKYLTAWNFDLLWVLIIGFGVVFYLWGFSGSGAAETGGPGTAPCSGWPAWGRCSG</sequence>
<feature type="transmembrane region" description="Helical" evidence="6">
    <location>
        <begin position="193"/>
        <end position="214"/>
    </location>
</feature>
<organism evidence="8 9">
    <name type="scientific">Pseudolysinimonas kribbensis</name>
    <dbReference type="NCBI Taxonomy" id="433641"/>
    <lineage>
        <taxon>Bacteria</taxon>
        <taxon>Bacillati</taxon>
        <taxon>Actinomycetota</taxon>
        <taxon>Actinomycetes</taxon>
        <taxon>Micrococcales</taxon>
        <taxon>Microbacteriaceae</taxon>
        <taxon>Pseudolysinimonas</taxon>
    </lineage>
</organism>
<feature type="transmembrane region" description="Helical" evidence="6">
    <location>
        <begin position="270"/>
        <end position="295"/>
    </location>
</feature>
<evidence type="ECO:0000313" key="8">
    <source>
        <dbReference type="EMBL" id="GMA95210.1"/>
    </source>
</evidence>
<comment type="caution">
    <text evidence="8">The sequence shown here is derived from an EMBL/GenBank/DDBJ whole genome shotgun (WGS) entry which is preliminary data.</text>
</comment>
<accession>A0ABQ6K6H3</accession>
<evidence type="ECO:0000259" key="7">
    <source>
        <dbReference type="Pfam" id="PF05425"/>
    </source>
</evidence>
<feature type="transmembrane region" description="Helical" evidence="6">
    <location>
        <begin position="54"/>
        <end position="73"/>
    </location>
</feature>
<evidence type="ECO:0000256" key="4">
    <source>
        <dbReference type="ARBA" id="ARBA00022989"/>
    </source>
</evidence>
<dbReference type="Proteomes" id="UP001157034">
    <property type="component" value="Unassembled WGS sequence"/>
</dbReference>
<evidence type="ECO:0000256" key="3">
    <source>
        <dbReference type="ARBA" id="ARBA00022692"/>
    </source>
</evidence>
<feature type="transmembrane region" description="Helical" evidence="6">
    <location>
        <begin position="158"/>
        <end position="173"/>
    </location>
</feature>
<proteinExistence type="predicted"/>
<evidence type="ECO:0000256" key="1">
    <source>
        <dbReference type="ARBA" id="ARBA00004651"/>
    </source>
</evidence>
<dbReference type="PANTHER" id="PTHR34820:SF4">
    <property type="entry name" value="INNER MEMBRANE PROTEIN YEBZ"/>
    <property type="match status" value="1"/>
</dbReference>
<dbReference type="InterPro" id="IPR008457">
    <property type="entry name" value="Cu-R_CopD_dom"/>
</dbReference>
<comment type="subcellular location">
    <subcellularLocation>
        <location evidence="1">Cell membrane</location>
        <topology evidence="1">Multi-pass membrane protein</topology>
    </subcellularLocation>
</comment>